<keyword evidence="5 13" id="KW-0752">Steroid biosynthesis</keyword>
<feature type="transmembrane region" description="Helical" evidence="13">
    <location>
        <begin position="291"/>
        <end position="309"/>
    </location>
</feature>
<evidence type="ECO:0000256" key="8">
    <source>
        <dbReference type="ARBA" id="ARBA00023011"/>
    </source>
</evidence>
<evidence type="ECO:0000256" key="10">
    <source>
        <dbReference type="ARBA" id="ARBA00023136"/>
    </source>
</evidence>
<dbReference type="GO" id="GO:0050613">
    <property type="term" value="F:Delta14-sterol reductase activity"/>
    <property type="evidence" value="ECO:0007669"/>
    <property type="project" value="TreeGrafter"/>
</dbReference>
<evidence type="ECO:0000313" key="14">
    <source>
        <dbReference type="EMBL" id="TVY43497.1"/>
    </source>
</evidence>
<dbReference type="InterPro" id="IPR018083">
    <property type="entry name" value="Sterol_reductase_CS"/>
</dbReference>
<evidence type="ECO:0000256" key="5">
    <source>
        <dbReference type="ARBA" id="ARBA00022955"/>
    </source>
</evidence>
<dbReference type="GO" id="GO:0005789">
    <property type="term" value="C:endoplasmic reticulum membrane"/>
    <property type="evidence" value="ECO:0007669"/>
    <property type="project" value="TreeGrafter"/>
</dbReference>
<accession>A0A8H8RZ46</accession>
<evidence type="ECO:0000256" key="6">
    <source>
        <dbReference type="ARBA" id="ARBA00022989"/>
    </source>
</evidence>
<comment type="caution">
    <text evidence="14">The sequence shown here is derived from an EMBL/GenBank/DDBJ whole genome shotgun (WGS) entry which is preliminary data.</text>
</comment>
<evidence type="ECO:0000256" key="4">
    <source>
        <dbReference type="ARBA" id="ARBA00022692"/>
    </source>
</evidence>
<protein>
    <recommendedName>
        <fullName evidence="13">Delta(14)-sterol reductase</fullName>
    </recommendedName>
    <alternativeName>
        <fullName evidence="13">C-14 sterol reductase</fullName>
    </alternativeName>
    <alternativeName>
        <fullName evidence="13">Sterol C14-reductase</fullName>
    </alternativeName>
</protein>
<feature type="transmembrane region" description="Helical" evidence="13">
    <location>
        <begin position="321"/>
        <end position="340"/>
    </location>
</feature>
<sequence length="446" mass="49255">MPPRASKSVAVKQPTFHGYEFLGPPGAFAISFGLPLACYLSTFLCNDIAGCPVPSLLSPSTLTIETLKREVGWPASGIRGLASWDVSAKVLGYYLLSAVLHKVLPGEEVEGGELSTGGRLHYKFNSMFSNSKTTYNPNLFQPGADFPVWTFIYDNYLQILTTNIMIAYTLATFVYVRSFAVKPGNVEKRELAAGGISGNMLYDWFIGRELNPRITIPLLGEIDIKEFCELRPGMMGWIILNCAFVAHQYKTYGTITDSILFVTAFQTLYVLDSFWMESAILTTMDITTDGFGFMLAFGDLVWVPFIYSIQARYLAVYPLSLGLYGSAGVLAFLGTGYYIFRSANNEKNRFRTNPDDPRVAHLKYIETKSGSRLLISGWWGTARHINYFGDWIQAWAYCLPTGLAGYVVQHSSVVPSTGMSAADGSFVYTGPTGFTEIFQGAAKGWG</sequence>
<evidence type="ECO:0000256" key="9">
    <source>
        <dbReference type="ARBA" id="ARBA00023098"/>
    </source>
</evidence>
<comment type="similarity">
    <text evidence="2 13">Belongs to the ERG4/ERG24 family.</text>
</comment>
<keyword evidence="9 13" id="KW-0443">Lipid metabolism</keyword>
<proteinExistence type="inferred from homology"/>
<keyword evidence="12 13" id="KW-0753">Steroid metabolism</keyword>
<dbReference type="EMBL" id="QGMJ01000063">
    <property type="protein sequence ID" value="TVY43497.1"/>
    <property type="molecule type" value="Genomic_DNA"/>
</dbReference>
<evidence type="ECO:0000256" key="1">
    <source>
        <dbReference type="ARBA" id="ARBA00004141"/>
    </source>
</evidence>
<keyword evidence="8 13" id="KW-0756">Sterol biosynthesis</keyword>
<evidence type="ECO:0000256" key="12">
    <source>
        <dbReference type="ARBA" id="ARBA00023221"/>
    </source>
</evidence>
<dbReference type="AlphaFoldDB" id="A0A8H8RZ46"/>
<dbReference type="PANTHER" id="PTHR21257:SF52">
    <property type="entry name" value="DELTA(14)-STEROL REDUCTASE TM7SF2"/>
    <property type="match status" value="1"/>
</dbReference>
<comment type="subcellular location">
    <subcellularLocation>
        <location evidence="1">Membrane</location>
        <topology evidence="1">Multi-pass membrane protein</topology>
    </subcellularLocation>
</comment>
<dbReference type="PANTHER" id="PTHR21257">
    <property type="entry name" value="DELTA(14)-STEROL REDUCTASE"/>
    <property type="match status" value="1"/>
</dbReference>
<evidence type="ECO:0000256" key="3">
    <source>
        <dbReference type="ARBA" id="ARBA00022516"/>
    </source>
</evidence>
<evidence type="ECO:0000313" key="15">
    <source>
        <dbReference type="Proteomes" id="UP000462212"/>
    </source>
</evidence>
<keyword evidence="3 13" id="KW-0444">Lipid biosynthesis</keyword>
<evidence type="ECO:0000256" key="11">
    <source>
        <dbReference type="ARBA" id="ARBA00023166"/>
    </source>
</evidence>
<keyword evidence="15" id="KW-1185">Reference proteome</keyword>
<keyword evidence="4 13" id="KW-0812">Transmembrane</keyword>
<dbReference type="InterPro" id="IPR001171">
    <property type="entry name" value="ERG24_DHCR-like"/>
</dbReference>
<dbReference type="Proteomes" id="UP000462212">
    <property type="component" value="Unassembled WGS sequence"/>
</dbReference>
<keyword evidence="6 13" id="KW-1133">Transmembrane helix</keyword>
<gene>
    <name evidence="14" type="primary">ERG24</name>
    <name evidence="14" type="ORF">LSUB1_G000363</name>
</gene>
<dbReference type="OrthoDB" id="10262235at2759"/>
<keyword evidence="7 13" id="KW-0560">Oxidoreductase</keyword>
<dbReference type="Gene3D" id="1.20.120.1630">
    <property type="match status" value="1"/>
</dbReference>
<reference evidence="14 15" key="1">
    <citation type="submission" date="2018-05" db="EMBL/GenBank/DDBJ databases">
        <title>Genome sequencing and assembly of the regulated plant pathogen Lachnellula willkommii and related sister species for the development of diagnostic species identification markers.</title>
        <authorList>
            <person name="Giroux E."/>
            <person name="Bilodeau G."/>
        </authorList>
    </citation>
    <scope>NUCLEOTIDE SEQUENCE [LARGE SCALE GENOMIC DNA]</scope>
    <source>
        <strain evidence="14 15">CBS 197.66</strain>
    </source>
</reference>
<keyword evidence="10 13" id="KW-0472">Membrane</keyword>
<comment type="caution">
    <text evidence="13">Lacks conserved residue(s) required for the propagation of feature annotation.</text>
</comment>
<dbReference type="GO" id="GO:0006696">
    <property type="term" value="P:ergosterol biosynthetic process"/>
    <property type="evidence" value="ECO:0007669"/>
    <property type="project" value="TreeGrafter"/>
</dbReference>
<evidence type="ECO:0000256" key="13">
    <source>
        <dbReference type="RuleBase" id="RU369120"/>
    </source>
</evidence>
<dbReference type="Pfam" id="PF01222">
    <property type="entry name" value="ERG4_ERG24"/>
    <property type="match status" value="1"/>
</dbReference>
<organism evidence="14 15">
    <name type="scientific">Lachnellula subtilissima</name>
    <dbReference type="NCBI Taxonomy" id="602034"/>
    <lineage>
        <taxon>Eukaryota</taxon>
        <taxon>Fungi</taxon>
        <taxon>Dikarya</taxon>
        <taxon>Ascomycota</taxon>
        <taxon>Pezizomycotina</taxon>
        <taxon>Leotiomycetes</taxon>
        <taxon>Helotiales</taxon>
        <taxon>Lachnaceae</taxon>
        <taxon>Lachnellula</taxon>
    </lineage>
</organism>
<dbReference type="PROSITE" id="PS01017">
    <property type="entry name" value="STEROL_REDUCT_1"/>
    <property type="match status" value="1"/>
</dbReference>
<keyword evidence="11 13" id="KW-1207">Sterol metabolism</keyword>
<evidence type="ECO:0000256" key="7">
    <source>
        <dbReference type="ARBA" id="ARBA00023002"/>
    </source>
</evidence>
<evidence type="ECO:0000256" key="2">
    <source>
        <dbReference type="ARBA" id="ARBA00005402"/>
    </source>
</evidence>
<name>A0A8H8RZ46_9HELO</name>